<dbReference type="PANTHER" id="PTHR38848">
    <property type="entry name" value="G-PROTEIN COUPLED RECEPTORS FAMILY 3 PROFILE DOMAIN-CONTAINING PROTEIN"/>
    <property type="match status" value="1"/>
</dbReference>
<gene>
    <name evidence="2" type="ORF">A1O9_10285</name>
</gene>
<name>A0A072P3N5_9EURO</name>
<dbReference type="Proteomes" id="UP000027920">
    <property type="component" value="Unassembled WGS sequence"/>
</dbReference>
<dbReference type="OrthoDB" id="3210850at2759"/>
<evidence type="ECO:0000313" key="3">
    <source>
        <dbReference type="Proteomes" id="UP000027920"/>
    </source>
</evidence>
<accession>A0A072P3N5</accession>
<comment type="caution">
    <text evidence="2">The sequence shown here is derived from an EMBL/GenBank/DDBJ whole genome shotgun (WGS) entry which is preliminary data.</text>
</comment>
<reference evidence="2 3" key="1">
    <citation type="submission" date="2013-03" db="EMBL/GenBank/DDBJ databases">
        <title>The Genome Sequence of Exophiala aquamarina CBS 119918.</title>
        <authorList>
            <consortium name="The Broad Institute Genomics Platform"/>
            <person name="Cuomo C."/>
            <person name="de Hoog S."/>
            <person name="Gorbushina A."/>
            <person name="Walker B."/>
            <person name="Young S.K."/>
            <person name="Zeng Q."/>
            <person name="Gargeya S."/>
            <person name="Fitzgerald M."/>
            <person name="Haas B."/>
            <person name="Abouelleil A."/>
            <person name="Allen A.W."/>
            <person name="Alvarado L."/>
            <person name="Arachchi H.M."/>
            <person name="Berlin A.M."/>
            <person name="Chapman S.B."/>
            <person name="Gainer-Dewar J."/>
            <person name="Goldberg J."/>
            <person name="Griggs A."/>
            <person name="Gujja S."/>
            <person name="Hansen M."/>
            <person name="Howarth C."/>
            <person name="Imamovic A."/>
            <person name="Ireland A."/>
            <person name="Larimer J."/>
            <person name="McCowan C."/>
            <person name="Murphy C."/>
            <person name="Pearson M."/>
            <person name="Poon T.W."/>
            <person name="Priest M."/>
            <person name="Roberts A."/>
            <person name="Saif S."/>
            <person name="Shea T."/>
            <person name="Sisk P."/>
            <person name="Sykes S."/>
            <person name="Wortman J."/>
            <person name="Nusbaum C."/>
            <person name="Birren B."/>
        </authorList>
    </citation>
    <scope>NUCLEOTIDE SEQUENCE [LARGE SCALE GENOMIC DNA]</scope>
    <source>
        <strain evidence="2 3">CBS 119918</strain>
    </source>
</reference>
<feature type="non-terminal residue" evidence="2">
    <location>
        <position position="94"/>
    </location>
</feature>
<evidence type="ECO:0000313" key="2">
    <source>
        <dbReference type="EMBL" id="KEF53883.1"/>
    </source>
</evidence>
<keyword evidence="1" id="KW-1133">Transmembrane helix</keyword>
<feature type="transmembrane region" description="Helical" evidence="1">
    <location>
        <begin position="71"/>
        <end position="90"/>
    </location>
</feature>
<sequence>KVVIYFFLVKRIYIVRSRRYKRLTDHYYLVNITIVVLGFRSIAILSFMFPVAEFTDSKYYIGLPFKITLPLLIYDITINLYLTSYFLHFVHPSI</sequence>
<keyword evidence="1" id="KW-0472">Membrane</keyword>
<dbReference type="HOGENOM" id="CLU_2391883_0_0_1"/>
<feature type="non-terminal residue" evidence="2">
    <location>
        <position position="1"/>
    </location>
</feature>
<dbReference type="PANTHER" id="PTHR38848:SF3">
    <property type="entry name" value="G-PROTEIN COUPLED RECEPTORS FAMILY 3 PROFILE DOMAIN-CONTAINING PROTEIN"/>
    <property type="match status" value="1"/>
</dbReference>
<dbReference type="GeneID" id="25285189"/>
<feature type="transmembrane region" description="Helical" evidence="1">
    <location>
        <begin position="27"/>
        <end position="51"/>
    </location>
</feature>
<dbReference type="AlphaFoldDB" id="A0A072P3N5"/>
<keyword evidence="1" id="KW-0812">Transmembrane</keyword>
<protein>
    <submittedName>
        <fullName evidence="2">Uncharacterized protein</fullName>
    </submittedName>
</protein>
<dbReference type="RefSeq" id="XP_013256473.1">
    <property type="nucleotide sequence ID" value="XM_013401019.1"/>
</dbReference>
<keyword evidence="3" id="KW-1185">Reference proteome</keyword>
<proteinExistence type="predicted"/>
<organism evidence="2 3">
    <name type="scientific">Exophiala aquamarina CBS 119918</name>
    <dbReference type="NCBI Taxonomy" id="1182545"/>
    <lineage>
        <taxon>Eukaryota</taxon>
        <taxon>Fungi</taxon>
        <taxon>Dikarya</taxon>
        <taxon>Ascomycota</taxon>
        <taxon>Pezizomycotina</taxon>
        <taxon>Eurotiomycetes</taxon>
        <taxon>Chaetothyriomycetidae</taxon>
        <taxon>Chaetothyriales</taxon>
        <taxon>Herpotrichiellaceae</taxon>
        <taxon>Exophiala</taxon>
    </lineage>
</organism>
<evidence type="ECO:0000256" key="1">
    <source>
        <dbReference type="SAM" id="Phobius"/>
    </source>
</evidence>
<dbReference type="EMBL" id="AMGV01000012">
    <property type="protein sequence ID" value="KEF53883.1"/>
    <property type="molecule type" value="Genomic_DNA"/>
</dbReference>
<dbReference type="VEuPathDB" id="FungiDB:A1O9_10285"/>